<evidence type="ECO:0000313" key="4">
    <source>
        <dbReference type="Proteomes" id="UP001451303"/>
    </source>
</evidence>
<evidence type="ECO:0000256" key="1">
    <source>
        <dbReference type="ARBA" id="ARBA00038158"/>
    </source>
</evidence>
<accession>A0ABR3DMV6</accession>
<name>A0ABR3DMV6_NEUIN</name>
<proteinExistence type="inferred from homology"/>
<organism evidence="3 4">
    <name type="scientific">Neurospora intermedia</name>
    <dbReference type="NCBI Taxonomy" id="5142"/>
    <lineage>
        <taxon>Eukaryota</taxon>
        <taxon>Fungi</taxon>
        <taxon>Dikarya</taxon>
        <taxon>Ascomycota</taxon>
        <taxon>Pezizomycotina</taxon>
        <taxon>Sordariomycetes</taxon>
        <taxon>Sordariomycetidae</taxon>
        <taxon>Sordariales</taxon>
        <taxon>Sordariaceae</taxon>
        <taxon>Neurospora</taxon>
    </lineage>
</organism>
<keyword evidence="3" id="KW-0489">Methyltransferase</keyword>
<dbReference type="PANTHER" id="PTHR43591:SF105">
    <property type="entry name" value="METHYLTRANSFERASE DOMAIN-CONTAINING PROTEIN-RELATED"/>
    <property type="match status" value="1"/>
</dbReference>
<dbReference type="PANTHER" id="PTHR43591">
    <property type="entry name" value="METHYLTRANSFERASE"/>
    <property type="match status" value="1"/>
</dbReference>
<dbReference type="InterPro" id="IPR029063">
    <property type="entry name" value="SAM-dependent_MTases_sf"/>
</dbReference>
<dbReference type="Pfam" id="PF13489">
    <property type="entry name" value="Methyltransf_23"/>
    <property type="match status" value="1"/>
</dbReference>
<gene>
    <name evidence="3" type="ORF">QR685DRAFT_569254</name>
</gene>
<comment type="similarity">
    <text evidence="1">Belongs to the methyltransferase superfamily. LaeA methyltransferase family.</text>
</comment>
<dbReference type="GO" id="GO:0008168">
    <property type="term" value="F:methyltransferase activity"/>
    <property type="evidence" value="ECO:0007669"/>
    <property type="project" value="UniProtKB-KW"/>
</dbReference>
<dbReference type="Proteomes" id="UP001451303">
    <property type="component" value="Unassembled WGS sequence"/>
</dbReference>
<dbReference type="EMBL" id="JAVLET010000002">
    <property type="protein sequence ID" value="KAL0473151.1"/>
    <property type="molecule type" value="Genomic_DNA"/>
</dbReference>
<dbReference type="CDD" id="cd02440">
    <property type="entry name" value="AdoMet_MTases"/>
    <property type="match status" value="1"/>
</dbReference>
<keyword evidence="4" id="KW-1185">Reference proteome</keyword>
<evidence type="ECO:0000256" key="2">
    <source>
        <dbReference type="SAM" id="MobiDB-lite"/>
    </source>
</evidence>
<protein>
    <submittedName>
        <fullName evidence="3">S-adenosyl-L-methionine-dependent methyltransferase</fullName>
    </submittedName>
</protein>
<dbReference type="SUPFAM" id="SSF53335">
    <property type="entry name" value="S-adenosyl-L-methionine-dependent methyltransferases"/>
    <property type="match status" value="1"/>
</dbReference>
<dbReference type="Gene3D" id="3.40.50.150">
    <property type="entry name" value="Vaccinia Virus protein VP39"/>
    <property type="match status" value="1"/>
</dbReference>
<evidence type="ECO:0000313" key="3">
    <source>
        <dbReference type="EMBL" id="KAL0473151.1"/>
    </source>
</evidence>
<reference evidence="3 4" key="1">
    <citation type="submission" date="2023-09" db="EMBL/GenBank/DDBJ databases">
        <title>Multi-omics analysis of a traditional fermented food reveals byproduct-associated fungal strains for waste-to-food upcycling.</title>
        <authorList>
            <consortium name="Lawrence Berkeley National Laboratory"/>
            <person name="Rekdal V.M."/>
            <person name="Villalobos-Escobedo J.M."/>
            <person name="Rodriguez-Valeron N."/>
            <person name="Garcia M.O."/>
            <person name="Vasquez D.P."/>
            <person name="Damayanti I."/>
            <person name="Sorensen P.M."/>
            <person name="Baidoo E.E."/>
            <person name="De Carvalho A.C."/>
            <person name="Riley R."/>
            <person name="Lipzen A."/>
            <person name="He G."/>
            <person name="Yan M."/>
            <person name="Haridas S."/>
            <person name="Daum C."/>
            <person name="Yoshinaga Y."/>
            <person name="Ng V."/>
            <person name="Grigoriev I.V."/>
            <person name="Munk R."/>
            <person name="Nuraida L."/>
            <person name="Wijaya C.H."/>
            <person name="Morales P.-C."/>
            <person name="Keasling J.D."/>
        </authorList>
    </citation>
    <scope>NUCLEOTIDE SEQUENCE [LARGE SCALE GENOMIC DNA]</scope>
    <source>
        <strain evidence="3 4">FGSC 2613</strain>
    </source>
</reference>
<keyword evidence="3" id="KW-0808">Transferase</keyword>
<comment type="caution">
    <text evidence="3">The sequence shown here is derived from an EMBL/GenBank/DDBJ whole genome shotgun (WGS) entry which is preliminary data.</text>
</comment>
<feature type="region of interest" description="Disordered" evidence="2">
    <location>
        <begin position="1"/>
        <end position="46"/>
    </location>
</feature>
<sequence>MPRPHRASPGPNGAPSPRPLAGSVNGPAAGGQQAGNQNPSGDAPIIMDNPAIAQLEVDDENEDTVSIYTMDAYPNMTAAYQVDRPHHPGSGSAHDDATIDSARTLYAEDVDYTTEHDRTYCGDYFMPVDQTEQTRQYVAHQVYLKLFKLELTTVPLHNPSYILDIGTGIGEWAIGMAEKYPRCEVFGTDIAPIQPTHQVPFNVEFHIENAEDEWIRPADAVDLVHFRNMEGAFSDWRYIYQQAYNCLKPGGWIEVIDYDDHFTSENFLSYFAPDSPAHLLAKGVMEAARVAGRPRGIDHMSKELLEELGYVDVKETVYDMGVGSRENSSYGSFYLFTVVTGLEACCLRSLTKFLGWDPKVVRDMCKQTALETRAIAEDTSRTGKFVVKLRVMVARKPTAQEQWLAARGTVPTESDCGTLRDGDQSTIRSVKTVKTVKTAISDATGQEARPVSQRSKITEG</sequence>
<dbReference type="GO" id="GO:0032259">
    <property type="term" value="P:methylation"/>
    <property type="evidence" value="ECO:0007669"/>
    <property type="project" value="UniProtKB-KW"/>
</dbReference>